<keyword evidence="4" id="KW-0560">Oxidoreductase</keyword>
<evidence type="ECO:0000259" key="5">
    <source>
        <dbReference type="Pfam" id="PF07992"/>
    </source>
</evidence>
<gene>
    <name evidence="7" type="ORF">LK10_15955</name>
</gene>
<dbReference type="Gene3D" id="3.30.390.30">
    <property type="match status" value="1"/>
</dbReference>
<dbReference type="SUPFAM" id="SSF55424">
    <property type="entry name" value="FAD/NAD-linked reductases, dimerisation (C-terminal) domain"/>
    <property type="match status" value="1"/>
</dbReference>
<dbReference type="OrthoDB" id="1145at2"/>
<evidence type="ECO:0000313" key="8">
    <source>
        <dbReference type="Proteomes" id="UP000030982"/>
    </source>
</evidence>
<dbReference type="Pfam" id="PF07992">
    <property type="entry name" value="Pyr_redox_2"/>
    <property type="match status" value="1"/>
</dbReference>
<dbReference type="Gene3D" id="3.50.50.60">
    <property type="entry name" value="FAD/NAD(P)-binding domain"/>
    <property type="match status" value="2"/>
</dbReference>
<proteinExistence type="predicted"/>
<dbReference type="EMBL" id="JTDL01000141">
    <property type="protein sequence ID" value="KHL01381.1"/>
    <property type="molecule type" value="Genomic_DNA"/>
</dbReference>
<dbReference type="GO" id="GO:0016651">
    <property type="term" value="F:oxidoreductase activity, acting on NAD(P)H"/>
    <property type="evidence" value="ECO:0007669"/>
    <property type="project" value="TreeGrafter"/>
</dbReference>
<dbReference type="InterPro" id="IPR016156">
    <property type="entry name" value="FAD/NAD-linked_Rdtase_dimer_sf"/>
</dbReference>
<feature type="domain" description="FAD/NAD(P)-binding" evidence="5">
    <location>
        <begin position="6"/>
        <end position="301"/>
    </location>
</feature>
<accession>A0A0B2AHT1</accession>
<keyword evidence="3" id="KW-0274">FAD</keyword>
<organism evidence="7 8">
    <name type="scientific">Sinomonas humi</name>
    <dbReference type="NCBI Taxonomy" id="1338436"/>
    <lineage>
        <taxon>Bacteria</taxon>
        <taxon>Bacillati</taxon>
        <taxon>Actinomycetota</taxon>
        <taxon>Actinomycetes</taxon>
        <taxon>Micrococcales</taxon>
        <taxon>Micrococcaceae</taxon>
        <taxon>Sinomonas</taxon>
    </lineage>
</organism>
<dbReference type="Pfam" id="PF14759">
    <property type="entry name" value="Reductase_C"/>
    <property type="match status" value="1"/>
</dbReference>
<dbReference type="PRINTS" id="PR00368">
    <property type="entry name" value="FADPNR"/>
</dbReference>
<dbReference type="AlphaFoldDB" id="A0A0B2AHT1"/>
<name>A0A0B2AHT1_9MICC</name>
<evidence type="ECO:0000256" key="2">
    <source>
        <dbReference type="ARBA" id="ARBA00022630"/>
    </source>
</evidence>
<evidence type="ECO:0000256" key="1">
    <source>
        <dbReference type="ARBA" id="ARBA00001974"/>
    </source>
</evidence>
<evidence type="ECO:0000256" key="3">
    <source>
        <dbReference type="ARBA" id="ARBA00022827"/>
    </source>
</evidence>
<comment type="caution">
    <text evidence="7">The sequence shown here is derived from an EMBL/GenBank/DDBJ whole genome shotgun (WGS) entry which is preliminary data.</text>
</comment>
<reference evidence="7 8" key="1">
    <citation type="submission" date="2014-09" db="EMBL/GenBank/DDBJ databases">
        <title>Genome sequence of Sinomonas sp. MUSC 117.</title>
        <authorList>
            <person name="Lee L.-H."/>
        </authorList>
    </citation>
    <scope>NUCLEOTIDE SEQUENCE [LARGE SCALE GENOMIC DNA]</scope>
    <source>
        <strain evidence="7 8">MUSC 117</strain>
    </source>
</reference>
<evidence type="ECO:0000313" key="7">
    <source>
        <dbReference type="EMBL" id="KHL01381.1"/>
    </source>
</evidence>
<dbReference type="PRINTS" id="PR00411">
    <property type="entry name" value="PNDRDTASEI"/>
</dbReference>
<dbReference type="InterPro" id="IPR023753">
    <property type="entry name" value="FAD/NAD-binding_dom"/>
</dbReference>
<comment type="cofactor">
    <cofactor evidence="1">
        <name>FAD</name>
        <dbReference type="ChEBI" id="CHEBI:57692"/>
    </cofactor>
</comment>
<evidence type="ECO:0000259" key="6">
    <source>
        <dbReference type="Pfam" id="PF14759"/>
    </source>
</evidence>
<keyword evidence="2" id="KW-0285">Flavoprotein</keyword>
<dbReference type="SUPFAM" id="SSF51905">
    <property type="entry name" value="FAD/NAD(P)-binding domain"/>
    <property type="match status" value="1"/>
</dbReference>
<dbReference type="InterPro" id="IPR028202">
    <property type="entry name" value="Reductase_C"/>
</dbReference>
<dbReference type="InterPro" id="IPR036188">
    <property type="entry name" value="FAD/NAD-bd_sf"/>
</dbReference>
<dbReference type="InterPro" id="IPR050446">
    <property type="entry name" value="FAD-oxidoreductase/Apoptosis"/>
</dbReference>
<dbReference type="RefSeq" id="WP_043125730.1">
    <property type="nucleotide sequence ID" value="NZ_JTDL01000141.1"/>
</dbReference>
<dbReference type="STRING" id="1338436.LK10_15955"/>
<protein>
    <recommendedName>
        <fullName evidence="9">Pyridine nucleotide-disulfide oxidoreductase</fullName>
    </recommendedName>
</protein>
<evidence type="ECO:0008006" key="9">
    <source>
        <dbReference type="Google" id="ProtNLM"/>
    </source>
</evidence>
<dbReference type="PANTHER" id="PTHR43557:SF2">
    <property type="entry name" value="RIESKE DOMAIN-CONTAINING PROTEIN-RELATED"/>
    <property type="match status" value="1"/>
</dbReference>
<sequence length="412" mass="43518">MSEEAIVIVGAGHAGVQAAVRLHELEWPGRILIVEEQAGDTYERPPLSKEFLKAGAGEDVAPLRKEQYFADKGIERVTGSVAAIDRSARRVVLADGTALEYARLILAPGSSARSLKVPGGDLEGVHLLKTRDDARALRTALHPGARVVIVGAGYIGLEVAAAAAALGCDTTVLEFMDRVMSRVTSEPVSRFFEQVHASHGTRFVFGAAVTELRGEGRVEEVITADGATYPADVVVAGIGVVPRQELAAAAGLAVRDGILVDLDSRTSDPDVYAAGDATRLVDQQHGIDRRLESIQSAQAQAVNAANSIMGQPSARHEVPWFWTVQHGVRLQTAGLRLPEDEIVLRGDPASGKFAVLYLREGRLAAIDTVGSLADFISGKKLVAAGAALDPDLASDPAVKLSATVQEPVAQTR</sequence>
<feature type="domain" description="Reductase C-terminal" evidence="6">
    <location>
        <begin position="320"/>
        <end position="402"/>
    </location>
</feature>
<dbReference type="GO" id="GO:0005737">
    <property type="term" value="C:cytoplasm"/>
    <property type="evidence" value="ECO:0007669"/>
    <property type="project" value="TreeGrafter"/>
</dbReference>
<keyword evidence="8" id="KW-1185">Reference proteome</keyword>
<dbReference type="Proteomes" id="UP000030982">
    <property type="component" value="Unassembled WGS sequence"/>
</dbReference>
<dbReference type="PANTHER" id="PTHR43557">
    <property type="entry name" value="APOPTOSIS-INDUCING FACTOR 1"/>
    <property type="match status" value="1"/>
</dbReference>
<evidence type="ECO:0000256" key="4">
    <source>
        <dbReference type="ARBA" id="ARBA00023002"/>
    </source>
</evidence>